<dbReference type="SUPFAM" id="SSF52833">
    <property type="entry name" value="Thioredoxin-like"/>
    <property type="match status" value="1"/>
</dbReference>
<dbReference type="GO" id="GO:0008379">
    <property type="term" value="F:thioredoxin peroxidase activity"/>
    <property type="evidence" value="ECO:0007669"/>
    <property type="project" value="TreeGrafter"/>
</dbReference>
<evidence type="ECO:0000256" key="10">
    <source>
        <dbReference type="SAM" id="MobiDB-lite"/>
    </source>
</evidence>
<dbReference type="EMBL" id="FQWV01000001">
    <property type="protein sequence ID" value="SHG43653.1"/>
    <property type="molecule type" value="Genomic_DNA"/>
</dbReference>
<dbReference type="Pfam" id="PF00578">
    <property type="entry name" value="AhpC-TSA"/>
    <property type="match status" value="1"/>
</dbReference>
<dbReference type="Gene3D" id="3.40.30.10">
    <property type="entry name" value="Glutaredoxin"/>
    <property type="match status" value="1"/>
</dbReference>
<evidence type="ECO:0000313" key="12">
    <source>
        <dbReference type="EMBL" id="SHG43653.1"/>
    </source>
</evidence>
<dbReference type="RefSeq" id="WP_073306596.1">
    <property type="nucleotide sequence ID" value="NZ_FQWV01000001.1"/>
</dbReference>
<dbReference type="InterPro" id="IPR013766">
    <property type="entry name" value="Thioredoxin_domain"/>
</dbReference>
<sequence length="182" mass="20590">MSLSDPPSHPGDPLDVGDPAPEFAETLVTPEGDTREASLSELLDNPVLLSFYTVDFSPDCIEEWCAFRDFDWFASGEQVNVVGVSKSGPRLHRRFIDRLDLGFPLYADTDLAISESFGVAYRTFGLFRRSRRSCFLVDEEGVIRYRWLGEHWLDPTRDTPPVDELHEAVRAEIGDDPETFGF</sequence>
<name>A0A1M5JUK9_9EURY</name>
<reference evidence="12 13" key="1">
    <citation type="submission" date="2016-11" db="EMBL/GenBank/DDBJ databases">
        <authorList>
            <person name="Jaros S."/>
            <person name="Januszkiewicz K."/>
            <person name="Wedrychowicz H."/>
        </authorList>
    </citation>
    <scope>NUCLEOTIDE SEQUENCE [LARGE SCALE GENOMIC DNA]</scope>
    <source>
        <strain evidence="12 13">DSM 9297</strain>
    </source>
</reference>
<dbReference type="AlphaFoldDB" id="A0A1M5JUK9"/>
<evidence type="ECO:0000256" key="3">
    <source>
        <dbReference type="ARBA" id="ARBA00022862"/>
    </source>
</evidence>
<dbReference type="GO" id="GO:0034599">
    <property type="term" value="P:cellular response to oxidative stress"/>
    <property type="evidence" value="ECO:0007669"/>
    <property type="project" value="TreeGrafter"/>
</dbReference>
<dbReference type="GO" id="GO:0045454">
    <property type="term" value="P:cell redox homeostasis"/>
    <property type="evidence" value="ECO:0007669"/>
    <property type="project" value="TreeGrafter"/>
</dbReference>
<gene>
    <name evidence="12" type="ORF">SAMN05443636_0255</name>
</gene>
<evidence type="ECO:0000256" key="6">
    <source>
        <dbReference type="ARBA" id="ARBA00023284"/>
    </source>
</evidence>
<evidence type="ECO:0000256" key="4">
    <source>
        <dbReference type="ARBA" id="ARBA00023002"/>
    </source>
</evidence>
<dbReference type="InterPro" id="IPR036249">
    <property type="entry name" value="Thioredoxin-like_sf"/>
</dbReference>
<evidence type="ECO:0000259" key="11">
    <source>
        <dbReference type="PROSITE" id="PS51352"/>
    </source>
</evidence>
<proteinExistence type="inferred from homology"/>
<comment type="catalytic activity">
    <reaction evidence="9">
        <text>a hydroperoxide + [thioredoxin]-dithiol = an alcohol + [thioredoxin]-disulfide + H2O</text>
        <dbReference type="Rhea" id="RHEA:62620"/>
        <dbReference type="Rhea" id="RHEA-COMP:10698"/>
        <dbReference type="Rhea" id="RHEA-COMP:10700"/>
        <dbReference type="ChEBI" id="CHEBI:15377"/>
        <dbReference type="ChEBI" id="CHEBI:29950"/>
        <dbReference type="ChEBI" id="CHEBI:30879"/>
        <dbReference type="ChEBI" id="CHEBI:35924"/>
        <dbReference type="ChEBI" id="CHEBI:50058"/>
        <dbReference type="EC" id="1.11.1.24"/>
    </reaction>
</comment>
<keyword evidence="3" id="KW-0049">Antioxidant</keyword>
<dbReference type="GO" id="GO:0005737">
    <property type="term" value="C:cytoplasm"/>
    <property type="evidence" value="ECO:0007669"/>
    <property type="project" value="TreeGrafter"/>
</dbReference>
<evidence type="ECO:0000256" key="2">
    <source>
        <dbReference type="ARBA" id="ARBA00022559"/>
    </source>
</evidence>
<accession>A0A1M5JUK9</accession>
<evidence type="ECO:0000256" key="1">
    <source>
        <dbReference type="ARBA" id="ARBA00013017"/>
    </source>
</evidence>
<dbReference type="Proteomes" id="UP000184357">
    <property type="component" value="Unassembled WGS sequence"/>
</dbReference>
<dbReference type="OrthoDB" id="165617at2157"/>
<evidence type="ECO:0000256" key="8">
    <source>
        <dbReference type="ARBA" id="ARBA00038489"/>
    </source>
</evidence>
<dbReference type="CDD" id="cd03017">
    <property type="entry name" value="PRX_BCP"/>
    <property type="match status" value="1"/>
</dbReference>
<keyword evidence="4" id="KW-0560">Oxidoreductase</keyword>
<dbReference type="PANTHER" id="PTHR42801:SF4">
    <property type="entry name" value="AHPC_TSA FAMILY PROTEIN"/>
    <property type="match status" value="1"/>
</dbReference>
<organism evidence="12 13">
    <name type="scientific">Halobaculum gomorrense</name>
    <dbReference type="NCBI Taxonomy" id="43928"/>
    <lineage>
        <taxon>Archaea</taxon>
        <taxon>Methanobacteriati</taxon>
        <taxon>Methanobacteriota</taxon>
        <taxon>Stenosarchaea group</taxon>
        <taxon>Halobacteria</taxon>
        <taxon>Halobacteriales</taxon>
        <taxon>Haloferacaceae</taxon>
        <taxon>Halobaculum</taxon>
    </lineage>
</organism>
<evidence type="ECO:0000256" key="5">
    <source>
        <dbReference type="ARBA" id="ARBA00023157"/>
    </source>
</evidence>
<evidence type="ECO:0000256" key="7">
    <source>
        <dbReference type="ARBA" id="ARBA00032824"/>
    </source>
</evidence>
<evidence type="ECO:0000313" key="13">
    <source>
        <dbReference type="Proteomes" id="UP000184357"/>
    </source>
</evidence>
<comment type="similarity">
    <text evidence="8">Belongs to the peroxiredoxin family. BCP/PrxQ subfamily.</text>
</comment>
<feature type="domain" description="Thioredoxin" evidence="11">
    <location>
        <begin position="14"/>
        <end position="174"/>
    </location>
</feature>
<dbReference type="InterPro" id="IPR050924">
    <property type="entry name" value="Peroxiredoxin_BCP/PrxQ"/>
</dbReference>
<dbReference type="EC" id="1.11.1.24" evidence="1"/>
<evidence type="ECO:0000256" key="9">
    <source>
        <dbReference type="ARBA" id="ARBA00049091"/>
    </source>
</evidence>
<keyword evidence="5" id="KW-1015">Disulfide bond</keyword>
<feature type="region of interest" description="Disordered" evidence="10">
    <location>
        <begin position="1"/>
        <end position="20"/>
    </location>
</feature>
<keyword evidence="2" id="KW-0575">Peroxidase</keyword>
<protein>
    <recommendedName>
        <fullName evidence="1">thioredoxin-dependent peroxiredoxin</fullName>
        <ecNumber evidence="1">1.11.1.24</ecNumber>
    </recommendedName>
    <alternativeName>
        <fullName evidence="7">Thioredoxin peroxidase</fullName>
    </alternativeName>
</protein>
<dbReference type="PANTHER" id="PTHR42801">
    <property type="entry name" value="THIOREDOXIN-DEPENDENT PEROXIDE REDUCTASE"/>
    <property type="match status" value="1"/>
</dbReference>
<keyword evidence="6" id="KW-0676">Redox-active center</keyword>
<dbReference type="STRING" id="43928.SAMN05443636_0255"/>
<dbReference type="InterPro" id="IPR000866">
    <property type="entry name" value="AhpC/TSA"/>
</dbReference>
<keyword evidence="13" id="KW-1185">Reference proteome</keyword>
<dbReference type="PROSITE" id="PS51352">
    <property type="entry name" value="THIOREDOXIN_2"/>
    <property type="match status" value="1"/>
</dbReference>